<dbReference type="GO" id="GO:0016075">
    <property type="term" value="P:rRNA catabolic process"/>
    <property type="evidence" value="ECO:0007669"/>
    <property type="project" value="TreeGrafter"/>
</dbReference>
<dbReference type="InterPro" id="IPR027408">
    <property type="entry name" value="PNPase/RNase_PH_dom_sf"/>
</dbReference>
<dbReference type="SUPFAM" id="SSF55666">
    <property type="entry name" value="Ribonuclease PH domain 2-like"/>
    <property type="match status" value="1"/>
</dbReference>
<dbReference type="GO" id="GO:0071028">
    <property type="term" value="P:nuclear mRNA surveillance"/>
    <property type="evidence" value="ECO:0007669"/>
    <property type="project" value="TreeGrafter"/>
</dbReference>
<dbReference type="Proteomes" id="UP000759131">
    <property type="component" value="Unassembled WGS sequence"/>
</dbReference>
<name>A0A7R9LF97_9ACAR</name>
<comment type="subcellular location">
    <subcellularLocation>
        <location evidence="1">Cytoplasm</location>
    </subcellularLocation>
    <subcellularLocation>
        <location evidence="2">Nucleus</location>
        <location evidence="2">Nucleolus</location>
    </subcellularLocation>
</comment>
<dbReference type="GO" id="GO:0000176">
    <property type="term" value="C:nuclear exosome (RNase complex)"/>
    <property type="evidence" value="ECO:0007669"/>
    <property type="project" value="TreeGrafter"/>
</dbReference>
<comment type="similarity">
    <text evidence="3">Belongs to the RNase PH family.</text>
</comment>
<dbReference type="PANTHER" id="PTHR11097">
    <property type="entry name" value="EXOSOME COMPLEX EXONUCLEASE RIBOSOMAL RNA PROCESSING PROTEIN"/>
    <property type="match status" value="1"/>
</dbReference>
<dbReference type="AlphaFoldDB" id="A0A7R9LF97"/>
<dbReference type="EMBL" id="OC878515">
    <property type="protein sequence ID" value="CAD7640632.1"/>
    <property type="molecule type" value="Genomic_DNA"/>
</dbReference>
<organism evidence="9">
    <name type="scientific">Medioppia subpectinata</name>
    <dbReference type="NCBI Taxonomy" id="1979941"/>
    <lineage>
        <taxon>Eukaryota</taxon>
        <taxon>Metazoa</taxon>
        <taxon>Ecdysozoa</taxon>
        <taxon>Arthropoda</taxon>
        <taxon>Chelicerata</taxon>
        <taxon>Arachnida</taxon>
        <taxon>Acari</taxon>
        <taxon>Acariformes</taxon>
        <taxon>Sarcoptiformes</taxon>
        <taxon>Oribatida</taxon>
        <taxon>Brachypylina</taxon>
        <taxon>Oppioidea</taxon>
        <taxon>Oppiidae</taxon>
        <taxon>Medioppia</taxon>
    </lineage>
</organism>
<dbReference type="Pfam" id="PF01138">
    <property type="entry name" value="RNase_PH"/>
    <property type="match status" value="1"/>
</dbReference>
<dbReference type="GO" id="GO:0000467">
    <property type="term" value="P:exonucleolytic trimming to generate mature 3'-end of 5.8S rRNA from tricistronic rRNA transcript (SSU-rRNA, 5.8S rRNA, LSU-rRNA)"/>
    <property type="evidence" value="ECO:0007669"/>
    <property type="project" value="TreeGrafter"/>
</dbReference>
<dbReference type="GO" id="GO:0071035">
    <property type="term" value="P:nuclear polyadenylation-dependent rRNA catabolic process"/>
    <property type="evidence" value="ECO:0007669"/>
    <property type="project" value="TreeGrafter"/>
</dbReference>
<evidence type="ECO:0000256" key="3">
    <source>
        <dbReference type="ARBA" id="ARBA00006678"/>
    </source>
</evidence>
<dbReference type="InterPro" id="IPR020568">
    <property type="entry name" value="Ribosomal_Su5_D2-typ_SF"/>
</dbReference>
<dbReference type="GO" id="GO:0034476">
    <property type="term" value="P:U5 snRNA 3'-end processing"/>
    <property type="evidence" value="ECO:0007669"/>
    <property type="project" value="TreeGrafter"/>
</dbReference>
<dbReference type="Pfam" id="PF03725">
    <property type="entry name" value="RNase_PH_C"/>
    <property type="match status" value="1"/>
</dbReference>
<dbReference type="OrthoDB" id="272245at2759"/>
<evidence type="ECO:0000256" key="4">
    <source>
        <dbReference type="ARBA" id="ARBA00022490"/>
    </source>
</evidence>
<evidence type="ECO:0000256" key="6">
    <source>
        <dbReference type="ARBA" id="ARBA00042523"/>
    </source>
</evidence>
<evidence type="ECO:0000259" key="8">
    <source>
        <dbReference type="Pfam" id="PF03725"/>
    </source>
</evidence>
<dbReference type="GO" id="GO:0035925">
    <property type="term" value="F:mRNA 3'-UTR AU-rich region binding"/>
    <property type="evidence" value="ECO:0007669"/>
    <property type="project" value="TreeGrafter"/>
</dbReference>
<evidence type="ECO:0000313" key="9">
    <source>
        <dbReference type="EMBL" id="CAD7640632.1"/>
    </source>
</evidence>
<dbReference type="GO" id="GO:0071038">
    <property type="term" value="P:TRAMP-dependent tRNA surveillance pathway"/>
    <property type="evidence" value="ECO:0007669"/>
    <property type="project" value="TreeGrafter"/>
</dbReference>
<dbReference type="InterPro" id="IPR001247">
    <property type="entry name" value="ExoRNase_PH_dom1"/>
</dbReference>
<accession>A0A7R9LF97</accession>
<feature type="domain" description="Exoribonuclease phosphorolytic" evidence="8">
    <location>
        <begin position="199"/>
        <end position="255"/>
    </location>
</feature>
<keyword evidence="4" id="KW-0963">Cytoplasm</keyword>
<feature type="domain" description="Exoribonuclease phosphorolytic" evidence="7">
    <location>
        <begin position="35"/>
        <end position="169"/>
    </location>
</feature>
<dbReference type="SUPFAM" id="SSF54211">
    <property type="entry name" value="Ribosomal protein S5 domain 2-like"/>
    <property type="match status" value="1"/>
</dbReference>
<reference evidence="9" key="1">
    <citation type="submission" date="2020-11" db="EMBL/GenBank/DDBJ databases">
        <authorList>
            <person name="Tran Van P."/>
        </authorList>
    </citation>
    <scope>NUCLEOTIDE SEQUENCE</scope>
</reference>
<dbReference type="GO" id="GO:0005730">
    <property type="term" value="C:nucleolus"/>
    <property type="evidence" value="ECO:0007669"/>
    <property type="project" value="UniProtKB-SubCell"/>
</dbReference>
<dbReference type="InterPro" id="IPR050590">
    <property type="entry name" value="Exosome_comp_Rrp42_subfam"/>
</dbReference>
<dbReference type="InterPro" id="IPR036345">
    <property type="entry name" value="ExoRNase_PH_dom2_sf"/>
</dbReference>
<dbReference type="PANTHER" id="PTHR11097:SF8">
    <property type="entry name" value="EXOSOME COMPLEX COMPONENT RRP42"/>
    <property type="match status" value="1"/>
</dbReference>
<keyword evidence="5" id="KW-0271">Exosome</keyword>
<dbReference type="CDD" id="cd11367">
    <property type="entry name" value="RNase_PH_RRP42"/>
    <property type="match status" value="1"/>
</dbReference>
<dbReference type="GO" id="GO:0034473">
    <property type="term" value="P:U1 snRNA 3'-end processing"/>
    <property type="evidence" value="ECO:0007669"/>
    <property type="project" value="TreeGrafter"/>
</dbReference>
<sequence length="290" mass="31833">MSLLSLISEGERRYICGGIDCGLRSDGRSCDDYQLISVERDVTHNCDGSAHIRCGHNDVLVGIKLEMESVQQLQDWDQCGRIDFSADMTANASPVFEGRHGEDITNILVNLFSESIPQCLDLKSLVVVPNKHFWVIHIDIVVLECGSLPSLIDSAAIAVKSALFDTKIPKVSPILGDDNDFVVSDDEFESTRLDVSSVPLFVTLTRISGRYVVDVTREEEEAGVASISFAINSTEGIVYVKKLKSGSLHPEPIQQIHQSVQKVGNTLNESLMSKLSTDSLNKGKISFSFN</sequence>
<evidence type="ECO:0000256" key="5">
    <source>
        <dbReference type="ARBA" id="ARBA00022835"/>
    </source>
</evidence>
<dbReference type="EMBL" id="CAJPIZ010023940">
    <property type="protein sequence ID" value="CAG2118350.1"/>
    <property type="molecule type" value="Genomic_DNA"/>
</dbReference>
<evidence type="ECO:0000256" key="1">
    <source>
        <dbReference type="ARBA" id="ARBA00004496"/>
    </source>
</evidence>
<keyword evidence="10" id="KW-1185">Reference proteome</keyword>
<proteinExistence type="inferred from homology"/>
<gene>
    <name evidence="9" type="ORF">OSB1V03_LOCUS18302</name>
</gene>
<dbReference type="GO" id="GO:0034475">
    <property type="term" value="P:U4 snRNA 3'-end processing"/>
    <property type="evidence" value="ECO:0007669"/>
    <property type="project" value="TreeGrafter"/>
</dbReference>
<evidence type="ECO:0000256" key="2">
    <source>
        <dbReference type="ARBA" id="ARBA00004604"/>
    </source>
</evidence>
<dbReference type="Gene3D" id="3.30.230.70">
    <property type="entry name" value="GHMP Kinase, N-terminal domain"/>
    <property type="match status" value="1"/>
</dbReference>
<dbReference type="InterPro" id="IPR015847">
    <property type="entry name" value="ExoRNase_PH_dom2"/>
</dbReference>
<evidence type="ECO:0000259" key="7">
    <source>
        <dbReference type="Pfam" id="PF01138"/>
    </source>
</evidence>
<protein>
    <recommendedName>
        <fullName evidence="6">Ribosomal RNA-processing protein 42</fullName>
    </recommendedName>
</protein>
<dbReference type="GO" id="GO:0000177">
    <property type="term" value="C:cytoplasmic exosome (RNase complex)"/>
    <property type="evidence" value="ECO:0007669"/>
    <property type="project" value="TreeGrafter"/>
</dbReference>
<evidence type="ECO:0000313" key="10">
    <source>
        <dbReference type="Proteomes" id="UP000759131"/>
    </source>
</evidence>